<proteinExistence type="predicted"/>
<dbReference type="EMBL" id="JACHMI010000001">
    <property type="protein sequence ID" value="MBB6547173.1"/>
    <property type="molecule type" value="Genomic_DNA"/>
</dbReference>
<sequence>MYTSPPAADPTATPQVPFGAAMRNATRYMAVAAYLDPSFRETALRELVRNRHRGVAPSHGGFDVVPVLRHCLRARSFLLAREIVLTVVLAGGLLLLTEVTIQWLAVVIPFALLTVRPLRRLSRPYKILVWFVISTLVAIPAAFAVVAVATARAISSFLEGGAPPSGAALSLQLLIVVLLSLGVAAGYRIAVFRVIGRDLRPGAPPPPPGPAADAATEQRLRWIGAAQHGNVTLYSGRNAFLGAGDTARAWTIAVELDRAPGPREGSGPARPLIEIDPVELHAFVRERLAQMSAQSHPAGIINLHIRDQIVATGRFNQLHGWNGKGSALHPLVDPGQLCPWTNLPEQVVAAVIRTPQAGARHYQRLDINSEGPHVLDPAGRTVIPAVDRGTSVTAFVHLAVEGRMLYTEFVVTVLPPVTGVYRSVDELPLSSPPLLVYHALRGRWLYLFRDIVAAPVRLLRMAWQAFRQAIGVDDPRAYTAYDYGARLSLRELGAAERADTLIQELDTFKYTKLVEERLTSAVLDFLEDKGVDTTAYRRQATAVSISSTTHYEYSGNYPGAQFGGPGSQFVQNVNTQRGEANS</sequence>
<comment type="caution">
    <text evidence="2">The sequence shown here is derived from an EMBL/GenBank/DDBJ whole genome shotgun (WGS) entry which is preliminary data.</text>
</comment>
<name>A0A7X0NPB9_9ACTN</name>
<reference evidence="2 3" key="1">
    <citation type="submission" date="2020-08" db="EMBL/GenBank/DDBJ databases">
        <title>Sequencing the genomes of 1000 actinobacteria strains.</title>
        <authorList>
            <person name="Klenk H.-P."/>
        </authorList>
    </citation>
    <scope>NUCLEOTIDE SEQUENCE [LARGE SCALE GENOMIC DNA]</scope>
    <source>
        <strain evidence="2 3">DSM 43768</strain>
    </source>
</reference>
<evidence type="ECO:0000313" key="2">
    <source>
        <dbReference type="EMBL" id="MBB6547173.1"/>
    </source>
</evidence>
<keyword evidence="1" id="KW-0472">Membrane</keyword>
<feature type="transmembrane region" description="Helical" evidence="1">
    <location>
        <begin position="78"/>
        <end position="95"/>
    </location>
</feature>
<evidence type="ECO:0000313" key="3">
    <source>
        <dbReference type="Proteomes" id="UP000565579"/>
    </source>
</evidence>
<dbReference type="RefSeq" id="WP_185101855.1">
    <property type="nucleotide sequence ID" value="NZ_JACHMI010000001.1"/>
</dbReference>
<evidence type="ECO:0000256" key="1">
    <source>
        <dbReference type="SAM" id="Phobius"/>
    </source>
</evidence>
<dbReference type="Proteomes" id="UP000565579">
    <property type="component" value="Unassembled WGS sequence"/>
</dbReference>
<keyword evidence="1" id="KW-1133">Transmembrane helix</keyword>
<keyword evidence="1" id="KW-0812">Transmembrane</keyword>
<protein>
    <submittedName>
        <fullName evidence="2">Uncharacterized membrane protein YhaH (DUF805 family)</fullName>
    </submittedName>
</protein>
<feature type="transmembrane region" description="Helical" evidence="1">
    <location>
        <begin position="169"/>
        <end position="190"/>
    </location>
</feature>
<gene>
    <name evidence="2" type="ORF">HD593_001968</name>
</gene>
<dbReference type="AlphaFoldDB" id="A0A7X0NPB9"/>
<keyword evidence="3" id="KW-1185">Reference proteome</keyword>
<accession>A0A7X0NPB9</accession>
<feature type="transmembrane region" description="Helical" evidence="1">
    <location>
        <begin position="127"/>
        <end position="149"/>
    </location>
</feature>
<organism evidence="2 3">
    <name type="scientific">Nonomuraea rubra</name>
    <dbReference type="NCBI Taxonomy" id="46180"/>
    <lineage>
        <taxon>Bacteria</taxon>
        <taxon>Bacillati</taxon>
        <taxon>Actinomycetota</taxon>
        <taxon>Actinomycetes</taxon>
        <taxon>Streptosporangiales</taxon>
        <taxon>Streptosporangiaceae</taxon>
        <taxon>Nonomuraea</taxon>
    </lineage>
</organism>